<organism evidence="1 2">
    <name type="scientific">Panagrellus redivivus</name>
    <name type="common">Microworm</name>
    <dbReference type="NCBI Taxonomy" id="6233"/>
    <lineage>
        <taxon>Eukaryota</taxon>
        <taxon>Metazoa</taxon>
        <taxon>Ecdysozoa</taxon>
        <taxon>Nematoda</taxon>
        <taxon>Chromadorea</taxon>
        <taxon>Rhabditida</taxon>
        <taxon>Tylenchina</taxon>
        <taxon>Panagrolaimomorpha</taxon>
        <taxon>Panagrolaimoidea</taxon>
        <taxon>Panagrolaimidae</taxon>
        <taxon>Panagrellus</taxon>
    </lineage>
</organism>
<reference evidence="2" key="2">
    <citation type="submission" date="2020-10" db="UniProtKB">
        <authorList>
            <consortium name="WormBaseParasite"/>
        </authorList>
    </citation>
    <scope>IDENTIFICATION</scope>
</reference>
<evidence type="ECO:0000313" key="1">
    <source>
        <dbReference type="Proteomes" id="UP000492821"/>
    </source>
</evidence>
<dbReference type="Proteomes" id="UP000492821">
    <property type="component" value="Unassembled WGS sequence"/>
</dbReference>
<accession>A0A7E5A070</accession>
<dbReference type="WBParaSite" id="Pan_g6712.t1">
    <property type="protein sequence ID" value="Pan_g6712.t1"/>
    <property type="gene ID" value="Pan_g6712"/>
</dbReference>
<protein>
    <submittedName>
        <fullName evidence="2">RNase III domain-containing protein</fullName>
    </submittedName>
</protein>
<keyword evidence="1" id="KW-1185">Reference proteome</keyword>
<proteinExistence type="predicted"/>
<evidence type="ECO:0000313" key="2">
    <source>
        <dbReference type="WBParaSite" id="Pan_g6712.t1"/>
    </source>
</evidence>
<reference evidence="1" key="1">
    <citation type="journal article" date="2013" name="Genetics">
        <title>The draft genome and transcriptome of Panagrellus redivivus are shaped by the harsh demands of a free-living lifestyle.</title>
        <authorList>
            <person name="Srinivasan J."/>
            <person name="Dillman A.R."/>
            <person name="Macchietto M.G."/>
            <person name="Heikkinen L."/>
            <person name="Lakso M."/>
            <person name="Fracchia K.M."/>
            <person name="Antoshechkin I."/>
            <person name="Mortazavi A."/>
            <person name="Wong G."/>
            <person name="Sternberg P.W."/>
        </authorList>
    </citation>
    <scope>NUCLEOTIDE SEQUENCE [LARGE SCALE GENOMIC DNA]</scope>
    <source>
        <strain evidence="1">MT8872</strain>
    </source>
</reference>
<sequence>MPVIIEDPFYSCGSNNNSASASPTESTAPRITLDVDSLYEVFGQYVQMAPISQAVMLRSLNWQVCRAINYALFKTTNLSIAIKYHANRIANPEPYIVIQDSAIRTIDKALECIDFILSHARIITTLDINIEVCNANKYLTQILEKFSSAQHNVQLEVLKIRRRYVGESYPIIADLIYDHAETLREVGRIGLNEAVEGFCDKLHLERLSLMNFDLIDDGDMESVMLQEKTRYCLRRLADSGATFEHLSYTTFTGFELNRHPALRLLKNGNVKSLKLTMQKGTPLQYGSERVLHEGLERLEFVGDMVVHTEFLGRQFPNLNYFDFDRQDLACGMA</sequence>
<name>A0A7E5A070_PANRE</name>
<dbReference type="AlphaFoldDB" id="A0A7E5A070"/>